<reference evidence="1" key="1">
    <citation type="submission" date="2014-11" db="EMBL/GenBank/DDBJ databases">
        <authorList>
            <person name="Amaro Gonzalez C."/>
        </authorList>
    </citation>
    <scope>NUCLEOTIDE SEQUENCE</scope>
</reference>
<proteinExistence type="predicted"/>
<name>A0A0E9XE56_ANGAN</name>
<dbReference type="EMBL" id="GBXM01007555">
    <property type="protein sequence ID" value="JAI01023.1"/>
    <property type="molecule type" value="Transcribed_RNA"/>
</dbReference>
<dbReference type="AlphaFoldDB" id="A0A0E9XE56"/>
<organism evidence="1">
    <name type="scientific">Anguilla anguilla</name>
    <name type="common">European freshwater eel</name>
    <name type="synonym">Muraena anguilla</name>
    <dbReference type="NCBI Taxonomy" id="7936"/>
    <lineage>
        <taxon>Eukaryota</taxon>
        <taxon>Metazoa</taxon>
        <taxon>Chordata</taxon>
        <taxon>Craniata</taxon>
        <taxon>Vertebrata</taxon>
        <taxon>Euteleostomi</taxon>
        <taxon>Actinopterygii</taxon>
        <taxon>Neopterygii</taxon>
        <taxon>Teleostei</taxon>
        <taxon>Anguilliformes</taxon>
        <taxon>Anguillidae</taxon>
        <taxon>Anguilla</taxon>
    </lineage>
</organism>
<protein>
    <submittedName>
        <fullName evidence="1">Uncharacterized protein</fullName>
    </submittedName>
</protein>
<accession>A0A0E9XE56</accession>
<evidence type="ECO:0000313" key="1">
    <source>
        <dbReference type="EMBL" id="JAI01023.1"/>
    </source>
</evidence>
<reference evidence="1" key="2">
    <citation type="journal article" date="2015" name="Fish Shellfish Immunol.">
        <title>Early steps in the European eel (Anguilla anguilla)-Vibrio vulnificus interaction in the gills: Role of the RtxA13 toxin.</title>
        <authorList>
            <person name="Callol A."/>
            <person name="Pajuelo D."/>
            <person name="Ebbesson L."/>
            <person name="Teles M."/>
            <person name="MacKenzie S."/>
            <person name="Amaro C."/>
        </authorList>
    </citation>
    <scope>NUCLEOTIDE SEQUENCE</scope>
</reference>
<sequence length="57" mass="6544">MGKKYSHKYIKSDIHIVNKSCKMNLFIICTSSGNILLSFHVSGAYECFTKIKIHVEH</sequence>